<dbReference type="Proteomes" id="UP000636505">
    <property type="component" value="Unassembled WGS sequence"/>
</dbReference>
<name>A0A8J7DMB4_9CYAN</name>
<protein>
    <submittedName>
        <fullName evidence="1">Uncharacterized protein</fullName>
    </submittedName>
</protein>
<accession>A0A8J7DMB4</accession>
<dbReference type="InterPro" id="IPR054220">
    <property type="entry name" value="DUF6940"/>
</dbReference>
<evidence type="ECO:0000313" key="2">
    <source>
        <dbReference type="Proteomes" id="UP000636505"/>
    </source>
</evidence>
<dbReference type="Pfam" id="PF22086">
    <property type="entry name" value="DUF6940"/>
    <property type="match status" value="1"/>
</dbReference>
<gene>
    <name evidence="1" type="ORF">IQ241_03040</name>
</gene>
<evidence type="ECO:0000313" key="1">
    <source>
        <dbReference type="EMBL" id="MBE9076280.1"/>
    </source>
</evidence>
<sequence length="180" mass="20647">MVFSEVLRLWQSDDTFRSFFFEILTDSPFVAYMWETPSVSCSSVQRPFEFVLVDAPELDRAAEPDDFQDYFSPEGQGIVSFENLGGDALMIVPSPRTAESAYVHLAKFVREGPTEQVQALWQAVGREMRLRISDRALWLSTSGADVAWLHVRVDSRPKYYAYKPYKQSAQAEHHDNPSRQ</sequence>
<organism evidence="1 2">
    <name type="scientific">Vasconcelosia minhoensis LEGE 07310</name>
    <dbReference type="NCBI Taxonomy" id="915328"/>
    <lineage>
        <taxon>Bacteria</taxon>
        <taxon>Bacillati</taxon>
        <taxon>Cyanobacteriota</taxon>
        <taxon>Cyanophyceae</taxon>
        <taxon>Nodosilineales</taxon>
        <taxon>Cymatolegaceae</taxon>
        <taxon>Vasconcelosia</taxon>
        <taxon>Vasconcelosia minhoensis</taxon>
    </lineage>
</organism>
<comment type="caution">
    <text evidence="1">The sequence shown here is derived from an EMBL/GenBank/DDBJ whole genome shotgun (WGS) entry which is preliminary data.</text>
</comment>
<reference evidence="1" key="1">
    <citation type="submission" date="2020-10" db="EMBL/GenBank/DDBJ databases">
        <authorList>
            <person name="Castelo-Branco R."/>
            <person name="Eusebio N."/>
            <person name="Adriana R."/>
            <person name="Vieira A."/>
            <person name="Brugerolle De Fraissinette N."/>
            <person name="Rezende De Castro R."/>
            <person name="Schneider M.P."/>
            <person name="Vasconcelos V."/>
            <person name="Leao P.N."/>
        </authorList>
    </citation>
    <scope>NUCLEOTIDE SEQUENCE</scope>
    <source>
        <strain evidence="1">LEGE 07310</strain>
    </source>
</reference>
<dbReference type="RefSeq" id="WP_193904938.1">
    <property type="nucleotide sequence ID" value="NZ_JADEXG010000004.1"/>
</dbReference>
<dbReference type="AlphaFoldDB" id="A0A8J7DMB4"/>
<dbReference type="EMBL" id="JADEXG010000004">
    <property type="protein sequence ID" value="MBE9076280.1"/>
    <property type="molecule type" value="Genomic_DNA"/>
</dbReference>
<keyword evidence="2" id="KW-1185">Reference proteome</keyword>
<proteinExistence type="predicted"/>